<dbReference type="AlphaFoldDB" id="A0AAW4LAM4"/>
<proteinExistence type="predicted"/>
<keyword evidence="3" id="KW-1185">Reference proteome</keyword>
<organism evidence="2 3">
    <name type="scientific">Geoanaerobacter pelophilus</name>
    <dbReference type="NCBI Taxonomy" id="60036"/>
    <lineage>
        <taxon>Bacteria</taxon>
        <taxon>Pseudomonadati</taxon>
        <taxon>Thermodesulfobacteriota</taxon>
        <taxon>Desulfuromonadia</taxon>
        <taxon>Geobacterales</taxon>
        <taxon>Geobacteraceae</taxon>
        <taxon>Geoanaerobacter</taxon>
    </lineage>
</organism>
<dbReference type="Gene3D" id="3.10.180.10">
    <property type="entry name" value="2,3-Dihydroxybiphenyl 1,2-Dioxygenase, domain 1"/>
    <property type="match status" value="1"/>
</dbReference>
<reference evidence="2 3" key="1">
    <citation type="submission" date="2021-05" db="EMBL/GenBank/DDBJ databases">
        <title>The draft genome of Geobacter pelophilus DSM 12255.</title>
        <authorList>
            <person name="Xu Z."/>
            <person name="Masuda Y."/>
            <person name="Itoh H."/>
            <person name="Senoo K."/>
        </authorList>
    </citation>
    <scope>NUCLEOTIDE SEQUENCE [LARGE SCALE GENOMIC DNA]</scope>
    <source>
        <strain evidence="2 3">DSM 12255</strain>
    </source>
</reference>
<dbReference type="SUPFAM" id="SSF54593">
    <property type="entry name" value="Glyoxalase/Bleomycin resistance protein/Dihydroxybiphenyl dioxygenase"/>
    <property type="match status" value="1"/>
</dbReference>
<gene>
    <name evidence="2" type="ORF">KI809_15025</name>
</gene>
<dbReference type="EMBL" id="JAHCVJ010000006">
    <property type="protein sequence ID" value="MBT0665620.1"/>
    <property type="molecule type" value="Genomic_DNA"/>
</dbReference>
<protein>
    <submittedName>
        <fullName evidence="2">VOC family protein</fullName>
    </submittedName>
</protein>
<feature type="domain" description="Glyoxalase/fosfomycin resistance/dioxygenase" evidence="1">
    <location>
        <begin position="10"/>
        <end position="130"/>
    </location>
</feature>
<evidence type="ECO:0000313" key="3">
    <source>
        <dbReference type="Proteomes" id="UP000811899"/>
    </source>
</evidence>
<sequence length="136" mass="15509">MSRHTPAMSIQLTVADLSTTEAFYAGILELPIRRALTVPGAPEHLEMKVEGCNLIFVEEATVLKVHPVLEERFAMFPKGVGATLHFRVEGLDEIYQAIMEEEMEILYHMEEQPYGIKDLWCFDPDGYLIVLEEPTR</sequence>
<dbReference type="InterPro" id="IPR004360">
    <property type="entry name" value="Glyas_Fos-R_dOase_dom"/>
</dbReference>
<dbReference type="Proteomes" id="UP000811899">
    <property type="component" value="Unassembled WGS sequence"/>
</dbReference>
<name>A0AAW4LAM4_9BACT</name>
<comment type="caution">
    <text evidence="2">The sequence shown here is derived from an EMBL/GenBank/DDBJ whole genome shotgun (WGS) entry which is preliminary data.</text>
</comment>
<evidence type="ECO:0000313" key="2">
    <source>
        <dbReference type="EMBL" id="MBT0665620.1"/>
    </source>
</evidence>
<dbReference type="InterPro" id="IPR029068">
    <property type="entry name" value="Glyas_Bleomycin-R_OHBP_Dase"/>
</dbReference>
<dbReference type="RefSeq" id="WP_214172393.1">
    <property type="nucleotide sequence ID" value="NZ_JAHCVJ010000006.1"/>
</dbReference>
<evidence type="ECO:0000259" key="1">
    <source>
        <dbReference type="Pfam" id="PF00903"/>
    </source>
</evidence>
<dbReference type="Pfam" id="PF00903">
    <property type="entry name" value="Glyoxalase"/>
    <property type="match status" value="1"/>
</dbReference>
<accession>A0AAW4LAM4</accession>